<evidence type="ECO:0000313" key="1">
    <source>
        <dbReference type="EMBL" id="KAK1148263.1"/>
    </source>
</evidence>
<reference evidence="1 2" key="1">
    <citation type="journal article" date="2023" name="ACS Omega">
        <title>Identification of the Neoaspergillic Acid Biosynthesis Gene Cluster by Establishing an In Vitro CRISPR-Ribonucleoprotein Genetic System in Aspergillus melleus.</title>
        <authorList>
            <person name="Yuan B."/>
            <person name="Grau M.F."/>
            <person name="Murata R.M."/>
            <person name="Torok T."/>
            <person name="Venkateswaran K."/>
            <person name="Stajich J.E."/>
            <person name="Wang C.C.C."/>
        </authorList>
    </citation>
    <scope>NUCLEOTIDE SEQUENCE [LARGE SCALE GENOMIC DNA]</scope>
    <source>
        <strain evidence="1 2">IMV 1140</strain>
    </source>
</reference>
<dbReference type="EMBL" id="JAOPJF010000008">
    <property type="protein sequence ID" value="KAK1148263.1"/>
    <property type="molecule type" value="Genomic_DNA"/>
</dbReference>
<proteinExistence type="predicted"/>
<accession>A0ACC3BCV0</accession>
<protein>
    <submittedName>
        <fullName evidence="1">Uncharacterized protein</fullName>
    </submittedName>
</protein>
<evidence type="ECO:0000313" key="2">
    <source>
        <dbReference type="Proteomes" id="UP001177260"/>
    </source>
</evidence>
<name>A0ACC3BCV0_9EURO</name>
<comment type="caution">
    <text evidence="1">The sequence shown here is derived from an EMBL/GenBank/DDBJ whole genome shotgun (WGS) entry which is preliminary data.</text>
</comment>
<keyword evidence="2" id="KW-1185">Reference proteome</keyword>
<sequence length="376" mass="42608">MGSVQESEQEDSIRERLWREDEEDFGQSFIIENRDLIFMREKSPEELARDQVNFQNQQRIVKCAHNKTTGPPCVTPTKALLFRFSALTFNAHAIHLDETYTRDTEGFRGLLVHGPLTLTLLLTAIQPHLAKLNRSIREIEYRNLTPVYAGETLSSALVYGGMLSAMRVLFLPELLVKLPPEVWRPFTSFLLTGPQLDFLFDLYFMFTYSSSLETGSSRFSSPGDFFTYLFFVATIILAVALILAFIYTFAQDNRGRKANFFVIQIPIEFLPWATLGFTLLRGGWPAALSDSMGVVAAHLYDFLTRIYPTFGGGRNYITTPTFVRRLFAGERRGEYRAYGTAYRPASQAQNTPSSGSSWSSAFQNPWSSRGPGRRLG</sequence>
<dbReference type="Proteomes" id="UP001177260">
    <property type="component" value="Unassembled WGS sequence"/>
</dbReference>
<organism evidence="1 2">
    <name type="scientific">Aspergillus melleus</name>
    <dbReference type="NCBI Taxonomy" id="138277"/>
    <lineage>
        <taxon>Eukaryota</taxon>
        <taxon>Fungi</taxon>
        <taxon>Dikarya</taxon>
        <taxon>Ascomycota</taxon>
        <taxon>Pezizomycotina</taxon>
        <taxon>Eurotiomycetes</taxon>
        <taxon>Eurotiomycetidae</taxon>
        <taxon>Eurotiales</taxon>
        <taxon>Aspergillaceae</taxon>
        <taxon>Aspergillus</taxon>
        <taxon>Aspergillus subgen. Circumdati</taxon>
    </lineage>
</organism>
<gene>
    <name evidence="1" type="ORF">N8T08_010072</name>
</gene>